<evidence type="ECO:0000259" key="2">
    <source>
        <dbReference type="PROSITE" id="PS50076"/>
    </source>
</evidence>
<evidence type="ECO:0000313" key="4">
    <source>
        <dbReference type="Proteomes" id="UP000009168"/>
    </source>
</evidence>
<dbReference type="HOGENOM" id="CLU_658046_0_0_1"/>
<dbReference type="Pfam" id="PF00226">
    <property type="entry name" value="DnaJ"/>
    <property type="match status" value="1"/>
</dbReference>
<dbReference type="InterPro" id="IPR036869">
    <property type="entry name" value="J_dom_sf"/>
</dbReference>
<dbReference type="Proteomes" id="UP000009168">
    <property type="component" value="Unassembled WGS sequence"/>
</dbReference>
<dbReference type="OrthoDB" id="10250354at2759"/>
<dbReference type="KEGG" id="tet:TTHERM_00456970"/>
<dbReference type="SMART" id="SM00271">
    <property type="entry name" value="DnaJ"/>
    <property type="match status" value="1"/>
</dbReference>
<evidence type="ECO:0000256" key="1">
    <source>
        <dbReference type="SAM" id="MobiDB-lite"/>
    </source>
</evidence>
<accession>I7M3R6</accession>
<keyword evidence="4" id="KW-1185">Reference proteome</keyword>
<feature type="compositionally biased region" description="Acidic residues" evidence="1">
    <location>
        <begin position="190"/>
        <end position="202"/>
    </location>
</feature>
<dbReference type="InterPro" id="IPR050817">
    <property type="entry name" value="DjlA_DnaK_co-chaperone"/>
</dbReference>
<dbReference type="PROSITE" id="PS50076">
    <property type="entry name" value="DNAJ_2"/>
    <property type="match status" value="1"/>
</dbReference>
<dbReference type="PRINTS" id="PR00625">
    <property type="entry name" value="JDOMAIN"/>
</dbReference>
<proteinExistence type="predicted"/>
<feature type="domain" description="J" evidence="2">
    <location>
        <begin position="22"/>
        <end position="89"/>
    </location>
</feature>
<name>I7M3R6_TETTS</name>
<dbReference type="InParanoid" id="I7M3R6"/>
<sequence length="418" mass="49333">MSCCEQDFTYFCPKQKRKVFFDYYALLNISRDATEEQVKKAYRKFAMLYHPDKCNDEKKETSKEKFKIIADAYQNLLCPERRSAYNSALLRMELIQNAKKQNPKGVCSLLQNCTKNELICFLVGSNICSSQSTSQNQNQKQQYFDCSEQSKINNYYQSQQNKHQFFEQWQNQSKVMNSNNFRMNSQNDGFSEDENGSDESECEPQCQGSDICSNSSEQSFYQKFSFFNNIKTEQLNPENFTLLKGIFNNTNFNSQQAKNAFEDEISLRYKQYQSQQQQQNLQTKIESFCFSAQEKQETPSFEAAQVKREEQLQQEKDNQLSNDYNCKTQQNDSINYFQQFNTKFEDIKCEDQNDDDILTSDKEDDIPSESNKQYKSRITKAQIKMLQKQNQNKKIIERIRNKKPVFSSTICKRIKKQN</sequence>
<dbReference type="SUPFAM" id="SSF46565">
    <property type="entry name" value="Chaperone J-domain"/>
    <property type="match status" value="1"/>
</dbReference>
<dbReference type="EMBL" id="GG662464">
    <property type="protein sequence ID" value="EAS03959.1"/>
    <property type="molecule type" value="Genomic_DNA"/>
</dbReference>
<dbReference type="AlphaFoldDB" id="I7M3R6"/>
<dbReference type="CDD" id="cd06257">
    <property type="entry name" value="DnaJ"/>
    <property type="match status" value="1"/>
</dbReference>
<dbReference type="InterPro" id="IPR001623">
    <property type="entry name" value="DnaJ_domain"/>
</dbReference>
<dbReference type="GeneID" id="7845301"/>
<dbReference type="eggNOG" id="KOG0691">
    <property type="taxonomic scope" value="Eukaryota"/>
</dbReference>
<dbReference type="Gene3D" id="1.10.287.110">
    <property type="entry name" value="DnaJ domain"/>
    <property type="match status" value="1"/>
</dbReference>
<evidence type="ECO:0000313" key="3">
    <source>
        <dbReference type="EMBL" id="EAS03959.1"/>
    </source>
</evidence>
<reference evidence="4" key="1">
    <citation type="journal article" date="2006" name="PLoS Biol.">
        <title>Macronuclear genome sequence of the ciliate Tetrahymena thermophila, a model eukaryote.</title>
        <authorList>
            <person name="Eisen J.A."/>
            <person name="Coyne R.S."/>
            <person name="Wu M."/>
            <person name="Wu D."/>
            <person name="Thiagarajan M."/>
            <person name="Wortman J.R."/>
            <person name="Badger J.H."/>
            <person name="Ren Q."/>
            <person name="Amedeo P."/>
            <person name="Jones K.M."/>
            <person name="Tallon L.J."/>
            <person name="Delcher A.L."/>
            <person name="Salzberg S.L."/>
            <person name="Silva J.C."/>
            <person name="Haas B.J."/>
            <person name="Majoros W.H."/>
            <person name="Farzad M."/>
            <person name="Carlton J.M."/>
            <person name="Smith R.K. Jr."/>
            <person name="Garg J."/>
            <person name="Pearlman R.E."/>
            <person name="Karrer K.M."/>
            <person name="Sun L."/>
            <person name="Manning G."/>
            <person name="Elde N.C."/>
            <person name="Turkewitz A.P."/>
            <person name="Asai D.J."/>
            <person name="Wilkes D.E."/>
            <person name="Wang Y."/>
            <person name="Cai H."/>
            <person name="Collins K."/>
            <person name="Stewart B.A."/>
            <person name="Lee S.R."/>
            <person name="Wilamowska K."/>
            <person name="Weinberg Z."/>
            <person name="Ruzzo W.L."/>
            <person name="Wloga D."/>
            <person name="Gaertig J."/>
            <person name="Frankel J."/>
            <person name="Tsao C.-C."/>
            <person name="Gorovsky M.A."/>
            <person name="Keeling P.J."/>
            <person name="Waller R.F."/>
            <person name="Patron N.J."/>
            <person name="Cherry J.M."/>
            <person name="Stover N.A."/>
            <person name="Krieger C.J."/>
            <person name="del Toro C."/>
            <person name="Ryder H.F."/>
            <person name="Williamson S.C."/>
            <person name="Barbeau R.A."/>
            <person name="Hamilton E.P."/>
            <person name="Orias E."/>
        </authorList>
    </citation>
    <scope>NUCLEOTIDE SEQUENCE [LARGE SCALE GENOMIC DNA]</scope>
    <source>
        <strain evidence="4">SB210</strain>
    </source>
</reference>
<organism evidence="3 4">
    <name type="scientific">Tetrahymena thermophila (strain SB210)</name>
    <dbReference type="NCBI Taxonomy" id="312017"/>
    <lineage>
        <taxon>Eukaryota</taxon>
        <taxon>Sar</taxon>
        <taxon>Alveolata</taxon>
        <taxon>Ciliophora</taxon>
        <taxon>Intramacronucleata</taxon>
        <taxon>Oligohymenophorea</taxon>
        <taxon>Hymenostomatida</taxon>
        <taxon>Tetrahymenina</taxon>
        <taxon>Tetrahymenidae</taxon>
        <taxon>Tetrahymena</taxon>
    </lineage>
</organism>
<dbReference type="PANTHER" id="PTHR24074">
    <property type="entry name" value="CO-CHAPERONE PROTEIN DJLA"/>
    <property type="match status" value="1"/>
</dbReference>
<gene>
    <name evidence="3" type="ORF">TTHERM_00456970</name>
</gene>
<feature type="region of interest" description="Disordered" evidence="1">
    <location>
        <begin position="182"/>
        <end position="204"/>
    </location>
</feature>
<dbReference type="RefSeq" id="XP_001024204.1">
    <property type="nucleotide sequence ID" value="XM_001024204.3"/>
</dbReference>
<protein>
    <submittedName>
        <fullName evidence="3">DnaJ domain protein</fullName>
    </submittedName>
</protein>